<dbReference type="Pfam" id="PF13561">
    <property type="entry name" value="adh_short_C2"/>
    <property type="match status" value="1"/>
</dbReference>
<sequence length="251" mass="26130">MSATHQFRDKVIAVTGAASGIGLATAHLLASRGAKLSLADINAEGLREAESDIQARHTEAEVITSAVDVTDYDQVDKWTANTIEHFGRLDGAANLAGVIPKSVGKKGLADQDLDEWEFVMGVNLKGVMHCLKAQLSMIQDNGSIVNASSIAGLQGRPNNGAYTASKHAILGLTRTAAKEVGCRSIRVNAVCPGRIDTPMSRASAAAGIQADAALGRSGRPEEVASLIAFLLSSESTYITGSAISIDGGWNC</sequence>
<gene>
    <name evidence="4" type="ORF">CH35J_001831</name>
</gene>
<evidence type="ECO:0000313" key="5">
    <source>
        <dbReference type="Proteomes" id="UP000305883"/>
    </source>
</evidence>
<dbReference type="PANTHER" id="PTHR24321">
    <property type="entry name" value="DEHYDROGENASES, SHORT CHAIN"/>
    <property type="match status" value="1"/>
</dbReference>
<dbReference type="GO" id="GO:0016491">
    <property type="term" value="F:oxidoreductase activity"/>
    <property type="evidence" value="ECO:0007669"/>
    <property type="project" value="UniProtKB-KW"/>
</dbReference>
<evidence type="ECO:0000256" key="3">
    <source>
        <dbReference type="ARBA" id="ARBA00023002"/>
    </source>
</evidence>
<accession>A0A4T0WEM5</accession>
<dbReference type="InterPro" id="IPR036291">
    <property type="entry name" value="NAD(P)-bd_dom_sf"/>
</dbReference>
<keyword evidence="2" id="KW-0521">NADP</keyword>
<comment type="similarity">
    <text evidence="1">Belongs to the short-chain dehydrogenases/reductases (SDR) family.</text>
</comment>
<proteinExistence type="inferred from homology"/>
<organism evidence="4 5">
    <name type="scientific">Colletotrichum higginsianum</name>
    <dbReference type="NCBI Taxonomy" id="80884"/>
    <lineage>
        <taxon>Eukaryota</taxon>
        <taxon>Fungi</taxon>
        <taxon>Dikarya</taxon>
        <taxon>Ascomycota</taxon>
        <taxon>Pezizomycotina</taxon>
        <taxon>Sordariomycetes</taxon>
        <taxon>Hypocreomycetidae</taxon>
        <taxon>Glomerellales</taxon>
        <taxon>Glomerellaceae</taxon>
        <taxon>Colletotrichum</taxon>
        <taxon>Colletotrichum destructivum species complex</taxon>
    </lineage>
</organism>
<dbReference type="AlphaFoldDB" id="A0A4T0WEM5"/>
<dbReference type="PANTHER" id="PTHR24321:SF8">
    <property type="entry name" value="ESTRADIOL 17-BETA-DEHYDROGENASE 8-RELATED"/>
    <property type="match status" value="1"/>
</dbReference>
<dbReference type="EMBL" id="MWPZ01000002">
    <property type="protein sequence ID" value="TID04400.1"/>
    <property type="molecule type" value="Genomic_DNA"/>
</dbReference>
<dbReference type="SUPFAM" id="SSF51735">
    <property type="entry name" value="NAD(P)-binding Rossmann-fold domains"/>
    <property type="match status" value="1"/>
</dbReference>
<dbReference type="PROSITE" id="PS00061">
    <property type="entry name" value="ADH_SHORT"/>
    <property type="match status" value="1"/>
</dbReference>
<evidence type="ECO:0000313" key="4">
    <source>
        <dbReference type="EMBL" id="TID04400.1"/>
    </source>
</evidence>
<keyword evidence="3" id="KW-0560">Oxidoreductase</keyword>
<reference evidence="4 5" key="1">
    <citation type="journal article" date="2019" name="Genome Biol. Evol.">
        <title>Genomic Plasticity Mediated by Transposable Elements in the Plant Pathogenic Fungus Colletotrichum higginsianum.</title>
        <authorList>
            <person name="Tsushima A."/>
            <person name="Gan P."/>
            <person name="Kumakura N."/>
            <person name="Narusaka M."/>
            <person name="Takano Y."/>
            <person name="Narusaka Y."/>
            <person name="Shirasu K."/>
        </authorList>
    </citation>
    <scope>NUCLEOTIDE SEQUENCE [LARGE SCALE GENOMIC DNA]</scope>
    <source>
        <strain evidence="4 5">MAFF305635-RFP</strain>
    </source>
</reference>
<evidence type="ECO:0000256" key="2">
    <source>
        <dbReference type="ARBA" id="ARBA00022857"/>
    </source>
</evidence>
<dbReference type="PRINTS" id="PR00081">
    <property type="entry name" value="GDHRDH"/>
</dbReference>
<dbReference type="OrthoDB" id="1669814at2759"/>
<dbReference type="InterPro" id="IPR020904">
    <property type="entry name" value="Sc_DH/Rdtase_CS"/>
</dbReference>
<protein>
    <submittedName>
        <fullName evidence="4">Levodione reductase</fullName>
    </submittedName>
</protein>
<dbReference type="FunFam" id="3.40.50.720:FF:000084">
    <property type="entry name" value="Short-chain dehydrogenase reductase"/>
    <property type="match status" value="1"/>
</dbReference>
<dbReference type="PRINTS" id="PR00080">
    <property type="entry name" value="SDRFAMILY"/>
</dbReference>
<comment type="caution">
    <text evidence="4">The sequence shown here is derived from an EMBL/GenBank/DDBJ whole genome shotgun (WGS) entry which is preliminary data.</text>
</comment>
<dbReference type="InterPro" id="IPR002347">
    <property type="entry name" value="SDR_fam"/>
</dbReference>
<evidence type="ECO:0000256" key="1">
    <source>
        <dbReference type="ARBA" id="ARBA00006484"/>
    </source>
</evidence>
<dbReference type="Gene3D" id="3.40.50.720">
    <property type="entry name" value="NAD(P)-binding Rossmann-like Domain"/>
    <property type="match status" value="1"/>
</dbReference>
<name>A0A4T0WEM5_9PEZI</name>
<dbReference type="CDD" id="cd05233">
    <property type="entry name" value="SDR_c"/>
    <property type="match status" value="1"/>
</dbReference>
<dbReference type="Proteomes" id="UP000305883">
    <property type="component" value="Unassembled WGS sequence"/>
</dbReference>